<sequence length="273" mass="31516">MYMKLFGRSEKKESENYEKKYLARYNKQQKSKKNNASKNKKDVEIKSDEKNQVEVKIQKKEPESLSTKFESVKQEYNVTIKNLMDAKKVLSGIKEDIQKSNSEYADIISKTKLARVELLKTNNELQKKTEGNAKIAEEYKKQNLLTGEISNSKRELAEIKDEIKKYNSELESVRTNADNSPDFKKMREEKEKLENEIIQKRKDLDSGFRELKFIKDEMVKSSKSGGTDKIVDAASAVVASMNQKLQTTLTELNAVKKALENEREHQKKSAKSD</sequence>
<organism evidence="3">
    <name type="scientific">uncultured marine thaumarchaeote KM3_195_B01</name>
    <dbReference type="NCBI Taxonomy" id="1456083"/>
    <lineage>
        <taxon>Archaea</taxon>
        <taxon>Nitrososphaerota</taxon>
        <taxon>environmental samples</taxon>
    </lineage>
</organism>
<accession>A0A075GWN3</accession>
<name>A0A075GWN3_9ARCH</name>
<dbReference type="AlphaFoldDB" id="A0A075GWN3"/>
<dbReference type="EMBL" id="KF900778">
    <property type="protein sequence ID" value="AIF06682.1"/>
    <property type="molecule type" value="Genomic_DNA"/>
</dbReference>
<evidence type="ECO:0000256" key="1">
    <source>
        <dbReference type="SAM" id="Coils"/>
    </source>
</evidence>
<keyword evidence="1" id="KW-0175">Coiled coil</keyword>
<feature type="region of interest" description="Disordered" evidence="2">
    <location>
        <begin position="21"/>
        <end position="68"/>
    </location>
</feature>
<reference evidence="3" key="1">
    <citation type="journal article" date="2014" name="Genome Biol. Evol.">
        <title>Pangenome evidence for extensive interdomain horizontal transfer affecting lineage core and shell genes in uncultured planktonic thaumarchaeota and euryarchaeota.</title>
        <authorList>
            <person name="Deschamps P."/>
            <person name="Zivanovic Y."/>
            <person name="Moreira D."/>
            <person name="Rodriguez-Valera F."/>
            <person name="Lopez-Garcia P."/>
        </authorList>
    </citation>
    <scope>NUCLEOTIDE SEQUENCE</scope>
</reference>
<feature type="coiled-coil region" evidence="1">
    <location>
        <begin position="142"/>
        <end position="210"/>
    </location>
</feature>
<feature type="compositionally biased region" description="Basic and acidic residues" evidence="2">
    <location>
        <begin position="39"/>
        <end position="63"/>
    </location>
</feature>
<protein>
    <submittedName>
        <fullName evidence="3">ATPase involved in DNA repair</fullName>
    </submittedName>
</protein>
<feature type="coiled-coil region" evidence="1">
    <location>
        <begin position="242"/>
        <end position="269"/>
    </location>
</feature>
<evidence type="ECO:0000256" key="2">
    <source>
        <dbReference type="SAM" id="MobiDB-lite"/>
    </source>
</evidence>
<proteinExistence type="predicted"/>
<evidence type="ECO:0000313" key="3">
    <source>
        <dbReference type="EMBL" id="AIF06682.1"/>
    </source>
</evidence>